<keyword evidence="12" id="KW-1185">Reference proteome</keyword>
<dbReference type="InterPro" id="IPR050106">
    <property type="entry name" value="HistidinolP_aminotransfase"/>
</dbReference>
<dbReference type="GO" id="GO:0004400">
    <property type="term" value="F:histidinol-phosphate transaminase activity"/>
    <property type="evidence" value="ECO:0007669"/>
    <property type="project" value="UniProtKB-UniRule"/>
</dbReference>
<evidence type="ECO:0000256" key="8">
    <source>
        <dbReference type="ARBA" id="ARBA00047481"/>
    </source>
</evidence>
<dbReference type="Gene3D" id="3.90.1150.10">
    <property type="entry name" value="Aspartate Aminotransferase, domain 1"/>
    <property type="match status" value="1"/>
</dbReference>
<sequence length="363" mass="39190">MTSPLKPRPGILDISPYVGGDASVEGANRVVRLASNENPLGPSPKAIEAYEQLKGELHRYPDGGSNDLRDAIADSEGLDRNRIVCGAGSDELISLLVRAYAGPGDEVLYSEHGFLMYPISAKTVGATPVASPEHNLTTDVDELLAQTTPRTKLVFVANPNNPTGTYISAEELRRLRRGLPESVLLVIDAAYAEYVAADDYSSGMELVPECENVVMTRTFSKIHGLASLRLGWAYCPPAVADILNRLRGPFNVSLPAQAAGVEAIRDQAHVKRSVEHNAKWLAWFNEEVAKLGAEPGNCVGNFALVRFPDTQDKSAAAALEYLKSRGILVRAMGGYGLPDYLRVTIGTEDETRSVVEALGKFLN</sequence>
<dbReference type="InterPro" id="IPR015422">
    <property type="entry name" value="PyrdxlP-dep_Trfase_small"/>
</dbReference>
<name>A0A545U1W6_9PROT</name>
<comment type="subunit">
    <text evidence="4 9">Homodimer.</text>
</comment>
<proteinExistence type="inferred from homology"/>
<keyword evidence="7 9" id="KW-0663">Pyridoxal phosphate</keyword>
<organism evidence="11 12">
    <name type="scientific">Denitrobaculum tricleocarpae</name>
    <dbReference type="NCBI Taxonomy" id="2591009"/>
    <lineage>
        <taxon>Bacteria</taxon>
        <taxon>Pseudomonadati</taxon>
        <taxon>Pseudomonadota</taxon>
        <taxon>Alphaproteobacteria</taxon>
        <taxon>Rhodospirillales</taxon>
        <taxon>Rhodospirillaceae</taxon>
        <taxon>Denitrobaculum</taxon>
    </lineage>
</organism>
<evidence type="ECO:0000256" key="9">
    <source>
        <dbReference type="HAMAP-Rule" id="MF_01023"/>
    </source>
</evidence>
<feature type="modified residue" description="N6-(pyridoxal phosphate)lysine" evidence="9">
    <location>
        <position position="221"/>
    </location>
</feature>
<evidence type="ECO:0000256" key="1">
    <source>
        <dbReference type="ARBA" id="ARBA00001933"/>
    </source>
</evidence>
<reference evidence="11 12" key="1">
    <citation type="submission" date="2019-06" db="EMBL/GenBank/DDBJ databases">
        <title>Whole genome sequence for Rhodospirillaceae sp. R148.</title>
        <authorList>
            <person name="Wang G."/>
        </authorList>
    </citation>
    <scope>NUCLEOTIDE SEQUENCE [LARGE SCALE GENOMIC DNA]</scope>
    <source>
        <strain evidence="11 12">R148</strain>
    </source>
</reference>
<evidence type="ECO:0000256" key="6">
    <source>
        <dbReference type="ARBA" id="ARBA00022679"/>
    </source>
</evidence>
<gene>
    <name evidence="9" type="primary">hisC</name>
    <name evidence="11" type="ORF">FKG95_01990</name>
</gene>
<dbReference type="AlphaFoldDB" id="A0A545U1W6"/>
<dbReference type="UniPathway" id="UPA00031">
    <property type="reaction ID" value="UER00012"/>
</dbReference>
<protein>
    <recommendedName>
        <fullName evidence="9">Histidinol-phosphate aminotransferase</fullName>
        <ecNumber evidence="9">2.6.1.9</ecNumber>
    </recommendedName>
    <alternativeName>
        <fullName evidence="9">Imidazole acetol-phosphate transaminase</fullName>
    </alternativeName>
</protein>
<dbReference type="GO" id="GO:0030170">
    <property type="term" value="F:pyridoxal phosphate binding"/>
    <property type="evidence" value="ECO:0007669"/>
    <property type="project" value="InterPro"/>
</dbReference>
<dbReference type="Pfam" id="PF00155">
    <property type="entry name" value="Aminotran_1_2"/>
    <property type="match status" value="1"/>
</dbReference>
<accession>A0A545U1W6</accession>
<dbReference type="SUPFAM" id="SSF53383">
    <property type="entry name" value="PLP-dependent transferases"/>
    <property type="match status" value="1"/>
</dbReference>
<keyword evidence="9" id="KW-0368">Histidine biosynthesis</keyword>
<dbReference type="InterPro" id="IPR015421">
    <property type="entry name" value="PyrdxlP-dep_Trfase_major"/>
</dbReference>
<keyword evidence="5 9" id="KW-0032">Aminotransferase</keyword>
<keyword evidence="6 9" id="KW-0808">Transferase</keyword>
<evidence type="ECO:0000256" key="7">
    <source>
        <dbReference type="ARBA" id="ARBA00022898"/>
    </source>
</evidence>
<evidence type="ECO:0000256" key="5">
    <source>
        <dbReference type="ARBA" id="ARBA00022576"/>
    </source>
</evidence>
<comment type="similarity">
    <text evidence="3 9">Belongs to the class-II pyridoxal-phosphate-dependent aminotransferase family. Histidinol-phosphate aminotransferase subfamily.</text>
</comment>
<dbReference type="InterPro" id="IPR005861">
    <property type="entry name" value="HisP_aminotrans"/>
</dbReference>
<dbReference type="PANTHER" id="PTHR43643:SF3">
    <property type="entry name" value="HISTIDINOL-PHOSPHATE AMINOTRANSFERASE"/>
    <property type="match status" value="1"/>
</dbReference>
<dbReference type="GO" id="GO:0000105">
    <property type="term" value="P:L-histidine biosynthetic process"/>
    <property type="evidence" value="ECO:0007669"/>
    <property type="project" value="UniProtKB-UniRule"/>
</dbReference>
<dbReference type="Gene3D" id="3.40.640.10">
    <property type="entry name" value="Type I PLP-dependent aspartate aminotransferase-like (Major domain)"/>
    <property type="match status" value="1"/>
</dbReference>
<comment type="cofactor">
    <cofactor evidence="1 9">
        <name>pyridoxal 5'-phosphate</name>
        <dbReference type="ChEBI" id="CHEBI:597326"/>
    </cofactor>
</comment>
<evidence type="ECO:0000256" key="4">
    <source>
        <dbReference type="ARBA" id="ARBA00011738"/>
    </source>
</evidence>
<dbReference type="CDD" id="cd00609">
    <property type="entry name" value="AAT_like"/>
    <property type="match status" value="1"/>
</dbReference>
<comment type="catalytic activity">
    <reaction evidence="8 9">
        <text>L-histidinol phosphate + 2-oxoglutarate = 3-(imidazol-4-yl)-2-oxopropyl phosphate + L-glutamate</text>
        <dbReference type="Rhea" id="RHEA:23744"/>
        <dbReference type="ChEBI" id="CHEBI:16810"/>
        <dbReference type="ChEBI" id="CHEBI:29985"/>
        <dbReference type="ChEBI" id="CHEBI:57766"/>
        <dbReference type="ChEBI" id="CHEBI:57980"/>
        <dbReference type="EC" id="2.6.1.9"/>
    </reaction>
</comment>
<dbReference type="OrthoDB" id="9809616at2"/>
<keyword evidence="9" id="KW-0028">Amino-acid biosynthesis</keyword>
<evidence type="ECO:0000313" key="11">
    <source>
        <dbReference type="EMBL" id="TQV83393.1"/>
    </source>
</evidence>
<dbReference type="RefSeq" id="WP_142894630.1">
    <property type="nucleotide sequence ID" value="NZ_ML660052.1"/>
</dbReference>
<dbReference type="Proteomes" id="UP000315252">
    <property type="component" value="Unassembled WGS sequence"/>
</dbReference>
<comment type="pathway">
    <text evidence="2 9">Amino-acid biosynthesis; L-histidine biosynthesis; L-histidine from 5-phospho-alpha-D-ribose 1-diphosphate: step 7/9.</text>
</comment>
<dbReference type="HAMAP" id="MF_01023">
    <property type="entry name" value="HisC_aminotrans_2"/>
    <property type="match status" value="1"/>
</dbReference>
<feature type="domain" description="Aminotransferase class I/classII large" evidence="10">
    <location>
        <begin position="30"/>
        <end position="358"/>
    </location>
</feature>
<evidence type="ECO:0000313" key="12">
    <source>
        <dbReference type="Proteomes" id="UP000315252"/>
    </source>
</evidence>
<dbReference type="PANTHER" id="PTHR43643">
    <property type="entry name" value="HISTIDINOL-PHOSPHATE AMINOTRANSFERASE 2"/>
    <property type="match status" value="1"/>
</dbReference>
<evidence type="ECO:0000259" key="10">
    <source>
        <dbReference type="Pfam" id="PF00155"/>
    </source>
</evidence>
<evidence type="ECO:0000256" key="3">
    <source>
        <dbReference type="ARBA" id="ARBA00007970"/>
    </source>
</evidence>
<comment type="caution">
    <text evidence="11">The sequence shown here is derived from an EMBL/GenBank/DDBJ whole genome shotgun (WGS) entry which is preliminary data.</text>
</comment>
<dbReference type="EMBL" id="VHSH01000001">
    <property type="protein sequence ID" value="TQV83393.1"/>
    <property type="molecule type" value="Genomic_DNA"/>
</dbReference>
<dbReference type="InterPro" id="IPR004839">
    <property type="entry name" value="Aminotransferase_I/II_large"/>
</dbReference>
<evidence type="ECO:0000256" key="2">
    <source>
        <dbReference type="ARBA" id="ARBA00005011"/>
    </source>
</evidence>
<dbReference type="InterPro" id="IPR015424">
    <property type="entry name" value="PyrdxlP-dep_Trfase"/>
</dbReference>
<dbReference type="EC" id="2.6.1.9" evidence="9"/>
<dbReference type="NCBIfam" id="TIGR01141">
    <property type="entry name" value="hisC"/>
    <property type="match status" value="1"/>
</dbReference>